<reference evidence="4" key="1">
    <citation type="journal article" date="2019" name="Int. J. Syst. Evol. Microbiol.">
        <title>The Global Catalogue of Microorganisms (GCM) 10K type strain sequencing project: providing services to taxonomists for standard genome sequencing and annotation.</title>
        <authorList>
            <consortium name="The Broad Institute Genomics Platform"/>
            <consortium name="The Broad Institute Genome Sequencing Center for Infectious Disease"/>
            <person name="Wu L."/>
            <person name="Ma J."/>
        </authorList>
    </citation>
    <scope>NUCLEOTIDE SEQUENCE [LARGE SCALE GENOMIC DNA]</scope>
    <source>
        <strain evidence="4">CGMCC 4.7304</strain>
    </source>
</reference>
<feature type="region of interest" description="Disordered" evidence="1">
    <location>
        <begin position="259"/>
        <end position="295"/>
    </location>
</feature>
<feature type="compositionally biased region" description="Pro residues" evidence="1">
    <location>
        <begin position="267"/>
        <end position="286"/>
    </location>
</feature>
<evidence type="ECO:0000313" key="3">
    <source>
        <dbReference type="EMBL" id="MFC5720526.1"/>
    </source>
</evidence>
<dbReference type="Proteomes" id="UP001596083">
    <property type="component" value="Unassembled WGS sequence"/>
</dbReference>
<dbReference type="SUPFAM" id="SSF55469">
    <property type="entry name" value="FMN-dependent nitroreductase-like"/>
    <property type="match status" value="2"/>
</dbReference>
<gene>
    <name evidence="3" type="ORF">ACFP1Z_10175</name>
</gene>
<organism evidence="3 4">
    <name type="scientific">Streptomyces gamaensis</name>
    <dbReference type="NCBI Taxonomy" id="1763542"/>
    <lineage>
        <taxon>Bacteria</taxon>
        <taxon>Bacillati</taxon>
        <taxon>Actinomycetota</taxon>
        <taxon>Actinomycetes</taxon>
        <taxon>Kitasatosporales</taxon>
        <taxon>Streptomycetaceae</taxon>
        <taxon>Streptomyces</taxon>
    </lineage>
</organism>
<protein>
    <submittedName>
        <fullName evidence="3">Nitroreductase family protein</fullName>
    </submittedName>
</protein>
<dbReference type="InterPro" id="IPR000415">
    <property type="entry name" value="Nitroreductase-like"/>
</dbReference>
<dbReference type="PANTHER" id="PTHR43745">
    <property type="entry name" value="NITROREDUCTASE MJ1384-RELATED"/>
    <property type="match status" value="1"/>
</dbReference>
<feature type="region of interest" description="Disordered" evidence="1">
    <location>
        <begin position="317"/>
        <end position="336"/>
    </location>
</feature>
<feature type="domain" description="Nitroreductase" evidence="2">
    <location>
        <begin position="357"/>
        <end position="531"/>
    </location>
</feature>
<dbReference type="InterPro" id="IPR052544">
    <property type="entry name" value="Bacteriocin_Proc_Enz"/>
</dbReference>
<dbReference type="EMBL" id="JBHSPB010000005">
    <property type="protein sequence ID" value="MFC5720526.1"/>
    <property type="molecule type" value="Genomic_DNA"/>
</dbReference>
<name>A0ABW0YYM7_9ACTN</name>
<dbReference type="RefSeq" id="WP_390315674.1">
    <property type="nucleotide sequence ID" value="NZ_JBHSPB010000005.1"/>
</dbReference>
<evidence type="ECO:0000256" key="1">
    <source>
        <dbReference type="SAM" id="MobiDB-lite"/>
    </source>
</evidence>
<dbReference type="PANTHER" id="PTHR43745:SF2">
    <property type="entry name" value="NITROREDUCTASE MJ1384-RELATED"/>
    <property type="match status" value="1"/>
</dbReference>
<accession>A0ABW0YYM7</accession>
<dbReference type="Pfam" id="PF00881">
    <property type="entry name" value="Nitroreductase"/>
    <property type="match status" value="1"/>
</dbReference>
<evidence type="ECO:0000259" key="2">
    <source>
        <dbReference type="Pfam" id="PF00881"/>
    </source>
</evidence>
<evidence type="ECO:0000313" key="4">
    <source>
        <dbReference type="Proteomes" id="UP001596083"/>
    </source>
</evidence>
<sequence>MGHAHDYAAAIMRRGRVPMEPVDFVPDWPDGPRKGKFYPGAESFPLPPGDVPPDATVEAALSGGQRPGTAVPFTLPLLGGMLLDSYGRTGRRLGVQANSDLGSLPSYADANWSRGSASGGGLYPVSVYWVCGPSGPLTPGVYHYATTHHAMRRLLAGDVSGEVRAALAGHEQAARTDQFLVLGVKFWQNAFKYNSFCMHAVSMDVGAALQTWRLWARARGAVAEPALWFDEERLGRLLGVDILEEGVFAVVPLTWEGPTSAAGAPDAPVPPVAAPAGPPSRRPPAPRVRRREQERSRRVIAFDAVRRVQAAMVAGAAQRPGPGALAEAAPHPAPDSGGAVPLPAPLPLPMTVRAALRRRRSSFGRFDAQRAMTAAQLGTLLAASADCPLGEPTVDAPPLAKLYVFVNHVDGIAPGAYAYIPAAHALRPVTSGPPGRFLQDSYFLSNYNLEQAGAVVVPAVRTTAVLDALGDRGYRVVNAGVGATAQTFYTTAAALGLGSGVALGFDNVVYVEELGLEGSDEAPLLIMLVGHERPDPADFRYELV</sequence>
<dbReference type="Gene3D" id="3.40.109.10">
    <property type="entry name" value="NADH Oxidase"/>
    <property type="match status" value="2"/>
</dbReference>
<proteinExistence type="predicted"/>
<keyword evidence="4" id="KW-1185">Reference proteome</keyword>
<comment type="caution">
    <text evidence="3">The sequence shown here is derived from an EMBL/GenBank/DDBJ whole genome shotgun (WGS) entry which is preliminary data.</text>
</comment>
<dbReference type="InterPro" id="IPR029479">
    <property type="entry name" value="Nitroreductase"/>
</dbReference>